<proteinExistence type="predicted"/>
<dbReference type="RefSeq" id="WP_139106753.1">
    <property type="nucleotide sequence ID" value="NZ_VDFR01000124.1"/>
</dbReference>
<accession>A0A5C4MD91</accession>
<dbReference type="InterPro" id="IPR011042">
    <property type="entry name" value="6-blade_b-propeller_TolB-like"/>
</dbReference>
<reference evidence="5 6" key="1">
    <citation type="submission" date="2019-05" db="EMBL/GenBank/DDBJ databases">
        <title>Mumia sp. nov., isolated from the intestinal contents of plateau pika (Ochotona curzoniae) in the Qinghai-Tibet plateau of China.</title>
        <authorList>
            <person name="Tian Z."/>
        </authorList>
    </citation>
    <scope>NUCLEOTIDE SEQUENCE [LARGE SCALE GENOMIC DNA]</scope>
    <source>
        <strain evidence="6">527</strain>
    </source>
</reference>
<gene>
    <name evidence="5" type="ORF">FHE65_24690</name>
</gene>
<dbReference type="SUPFAM" id="SSF101898">
    <property type="entry name" value="NHL repeat"/>
    <property type="match status" value="1"/>
</dbReference>
<evidence type="ECO:0000256" key="1">
    <source>
        <dbReference type="ARBA" id="ARBA00023295"/>
    </source>
</evidence>
<feature type="chain" id="PRO_5022706790" description="Fibronectin type-III domain-containing protein" evidence="3">
    <location>
        <begin position="31"/>
        <end position="418"/>
    </location>
</feature>
<dbReference type="GO" id="GO:0000272">
    <property type="term" value="P:polysaccharide catabolic process"/>
    <property type="evidence" value="ECO:0007669"/>
    <property type="project" value="UniProtKB-KW"/>
</dbReference>
<dbReference type="InterPro" id="IPR013783">
    <property type="entry name" value="Ig-like_fold"/>
</dbReference>
<keyword evidence="1" id="KW-0378">Hydrolase</keyword>
<dbReference type="InterPro" id="IPR003961">
    <property type="entry name" value="FN3_dom"/>
</dbReference>
<evidence type="ECO:0000256" key="3">
    <source>
        <dbReference type="SAM" id="SignalP"/>
    </source>
</evidence>
<dbReference type="Proteomes" id="UP000306740">
    <property type="component" value="Unassembled WGS sequence"/>
</dbReference>
<dbReference type="EMBL" id="VDFR01000124">
    <property type="protein sequence ID" value="TNC37955.1"/>
    <property type="molecule type" value="Genomic_DNA"/>
</dbReference>
<dbReference type="CDD" id="cd00063">
    <property type="entry name" value="FN3"/>
    <property type="match status" value="1"/>
</dbReference>
<dbReference type="PROSITE" id="PS50853">
    <property type="entry name" value="FN3"/>
    <property type="match status" value="1"/>
</dbReference>
<keyword evidence="1" id="KW-0326">Glycosidase</keyword>
<sequence length="418" mass="44806">MNRTRIIAGAASAALLAGGLVVAGSAPASADTVDYAPYRIVSDKEKRFRSLIGIAVLPNGTTYVADSPGGSGWDSIWILGRNADGKRSPRRIYGDRTRLTRLDDVAVDDAGKIYALSGKQVHVFARGASGNVAPVRSFTVQSTYPGALAVSRSGAVAVTDLDDVEVYAPGVTGSPAPQRVIGGPSLNFAGVVSLAFDSTGRLWVLDDFFRVLGFAPTASGDATPTNTIEGGALEGWNLEDIAVDRQDRVYVMQLRGPISSPSAAISVFRSGANREAPLRTLSGPRSLLPTAPYGGIAVDARGDILHSAVVRRQVFAYRTLFPTRHSAVRSVRVTGKTRAAKRTVRWVRPANDGGRAIRSYKLVFRKGSKTLKTVTLKPNRRSYKVSTSKLRKGRLTVTVRAKTTVGWSPKVVKRFRVR</sequence>
<evidence type="ECO:0000259" key="4">
    <source>
        <dbReference type="PROSITE" id="PS50853"/>
    </source>
</evidence>
<keyword evidence="2" id="KW-0119">Carbohydrate metabolism</keyword>
<dbReference type="InterPro" id="IPR036116">
    <property type="entry name" value="FN3_sf"/>
</dbReference>
<protein>
    <recommendedName>
        <fullName evidence="4">Fibronectin type-III domain-containing protein</fullName>
    </recommendedName>
</protein>
<dbReference type="Gene3D" id="2.60.40.10">
    <property type="entry name" value="Immunoglobulins"/>
    <property type="match status" value="1"/>
</dbReference>
<organism evidence="5 6">
    <name type="scientific">Mumia zhuanghuii</name>
    <dbReference type="NCBI Taxonomy" id="2585211"/>
    <lineage>
        <taxon>Bacteria</taxon>
        <taxon>Bacillati</taxon>
        <taxon>Actinomycetota</taxon>
        <taxon>Actinomycetes</taxon>
        <taxon>Propionibacteriales</taxon>
        <taxon>Nocardioidaceae</taxon>
        <taxon>Mumia</taxon>
    </lineage>
</organism>
<dbReference type="SUPFAM" id="SSF49265">
    <property type="entry name" value="Fibronectin type III"/>
    <property type="match status" value="1"/>
</dbReference>
<keyword evidence="2" id="KW-0624">Polysaccharide degradation</keyword>
<dbReference type="Gene3D" id="2.120.10.30">
    <property type="entry name" value="TolB, C-terminal domain"/>
    <property type="match status" value="1"/>
</dbReference>
<feature type="domain" description="Fibronectin type-III" evidence="4">
    <location>
        <begin position="327"/>
        <end position="418"/>
    </location>
</feature>
<evidence type="ECO:0000313" key="6">
    <source>
        <dbReference type="Proteomes" id="UP000306740"/>
    </source>
</evidence>
<evidence type="ECO:0000256" key="2">
    <source>
        <dbReference type="ARBA" id="ARBA00023326"/>
    </source>
</evidence>
<feature type="signal peptide" evidence="3">
    <location>
        <begin position="1"/>
        <end position="30"/>
    </location>
</feature>
<comment type="caution">
    <text evidence="5">The sequence shown here is derived from an EMBL/GenBank/DDBJ whole genome shotgun (WGS) entry which is preliminary data.</text>
</comment>
<name>A0A5C4MD91_9ACTN</name>
<dbReference type="OrthoDB" id="9762443at2"/>
<dbReference type="GO" id="GO:0016798">
    <property type="term" value="F:hydrolase activity, acting on glycosyl bonds"/>
    <property type="evidence" value="ECO:0007669"/>
    <property type="project" value="UniProtKB-KW"/>
</dbReference>
<evidence type="ECO:0000313" key="5">
    <source>
        <dbReference type="EMBL" id="TNC37955.1"/>
    </source>
</evidence>
<keyword evidence="3" id="KW-0732">Signal</keyword>
<dbReference type="AlphaFoldDB" id="A0A5C4MD91"/>